<evidence type="ECO:0000313" key="2">
    <source>
        <dbReference type="EMBL" id="KAK0623860.1"/>
    </source>
</evidence>
<sequence>TPTPSVQTGCPTVTATRELCATCAIPLCLGLATVTQSCGCPSVIPTVYLDFPCEDKCKGVWCSTSYATVTATDLCTRTGEVPEGPKPTGGPGGGNGTTTNRVPPPRSTSSVVEVNAAGRMEMPF</sequence>
<feature type="region of interest" description="Disordered" evidence="1">
    <location>
        <begin position="77"/>
        <end position="112"/>
    </location>
</feature>
<dbReference type="AlphaFoldDB" id="A0AA39WYC7"/>
<feature type="non-terminal residue" evidence="2">
    <location>
        <position position="124"/>
    </location>
</feature>
<organism evidence="2 3">
    <name type="scientific">Immersiella caudata</name>
    <dbReference type="NCBI Taxonomy" id="314043"/>
    <lineage>
        <taxon>Eukaryota</taxon>
        <taxon>Fungi</taxon>
        <taxon>Dikarya</taxon>
        <taxon>Ascomycota</taxon>
        <taxon>Pezizomycotina</taxon>
        <taxon>Sordariomycetes</taxon>
        <taxon>Sordariomycetidae</taxon>
        <taxon>Sordariales</taxon>
        <taxon>Lasiosphaeriaceae</taxon>
        <taxon>Immersiella</taxon>
    </lineage>
</organism>
<keyword evidence="3" id="KW-1185">Reference proteome</keyword>
<dbReference type="EMBL" id="JAULSU010000003">
    <property type="protein sequence ID" value="KAK0623860.1"/>
    <property type="molecule type" value="Genomic_DNA"/>
</dbReference>
<gene>
    <name evidence="2" type="ORF">B0T14DRAFT_404042</name>
</gene>
<proteinExistence type="predicted"/>
<evidence type="ECO:0000313" key="3">
    <source>
        <dbReference type="Proteomes" id="UP001175000"/>
    </source>
</evidence>
<comment type="caution">
    <text evidence="2">The sequence shown here is derived from an EMBL/GenBank/DDBJ whole genome shotgun (WGS) entry which is preliminary data.</text>
</comment>
<dbReference type="Proteomes" id="UP001175000">
    <property type="component" value="Unassembled WGS sequence"/>
</dbReference>
<feature type="non-terminal residue" evidence="2">
    <location>
        <position position="1"/>
    </location>
</feature>
<reference evidence="2" key="1">
    <citation type="submission" date="2023-06" db="EMBL/GenBank/DDBJ databases">
        <title>Genome-scale phylogeny and comparative genomics of the fungal order Sordariales.</title>
        <authorList>
            <consortium name="Lawrence Berkeley National Laboratory"/>
            <person name="Hensen N."/>
            <person name="Bonometti L."/>
            <person name="Westerberg I."/>
            <person name="Brannstrom I.O."/>
            <person name="Guillou S."/>
            <person name="Cros-Aarteil S."/>
            <person name="Calhoun S."/>
            <person name="Haridas S."/>
            <person name="Kuo A."/>
            <person name="Mondo S."/>
            <person name="Pangilinan J."/>
            <person name="Riley R."/>
            <person name="Labutti K."/>
            <person name="Andreopoulos B."/>
            <person name="Lipzen A."/>
            <person name="Chen C."/>
            <person name="Yanf M."/>
            <person name="Daum C."/>
            <person name="Ng V."/>
            <person name="Clum A."/>
            <person name="Steindorff A."/>
            <person name="Ohm R."/>
            <person name="Martin F."/>
            <person name="Silar P."/>
            <person name="Natvig D."/>
            <person name="Lalanne C."/>
            <person name="Gautier V."/>
            <person name="Ament-Velasquez S.L."/>
            <person name="Kruys A."/>
            <person name="Hutchinson M.I."/>
            <person name="Powell A.J."/>
            <person name="Barry K."/>
            <person name="Miller A.N."/>
            <person name="Grigoriev I.V."/>
            <person name="Debuchy R."/>
            <person name="Gladieux P."/>
            <person name="Thoren M.H."/>
            <person name="Johannesson H."/>
        </authorList>
    </citation>
    <scope>NUCLEOTIDE SEQUENCE</scope>
    <source>
        <strain evidence="2">CBS 606.72</strain>
    </source>
</reference>
<evidence type="ECO:0000256" key="1">
    <source>
        <dbReference type="SAM" id="MobiDB-lite"/>
    </source>
</evidence>
<protein>
    <submittedName>
        <fullName evidence="2">Uncharacterized protein</fullName>
    </submittedName>
</protein>
<feature type="compositionally biased region" description="Gly residues" evidence="1">
    <location>
        <begin position="87"/>
        <end position="96"/>
    </location>
</feature>
<name>A0AA39WYC7_9PEZI</name>
<accession>A0AA39WYC7</accession>